<dbReference type="AlphaFoldDB" id="A0A0F7SV74"/>
<feature type="compositionally biased region" description="Polar residues" evidence="4">
    <location>
        <begin position="83"/>
        <end position="95"/>
    </location>
</feature>
<name>A0A0F7SV74_PHARH</name>
<dbReference type="Gene3D" id="1.10.287.1490">
    <property type="match status" value="1"/>
</dbReference>
<feature type="region of interest" description="Disordered" evidence="4">
    <location>
        <begin position="135"/>
        <end position="202"/>
    </location>
</feature>
<keyword evidence="2" id="KW-0963">Cytoplasm</keyword>
<dbReference type="Pfam" id="PF07989">
    <property type="entry name" value="Cnn_1N"/>
    <property type="match status" value="1"/>
</dbReference>
<protein>
    <submittedName>
        <fullName evidence="6">Extracellular matrix glycoprotein Laminin subunits alpha and gamma</fullName>
    </submittedName>
</protein>
<sequence length="1202" mass="137296">MAFASAFTGVLNTPSRYDSSADGADTSLPSLADSFHSDHEREKDRFETDRAQDYGETSNNGQASDWDFREPPGTVKKERTARQDLSSPSSPTLNHISHVYTPGGHAPSSLTDLPTPQPSTARLAAPGQYLALVRSTSDSSSTSSSFAIPPADDESRSGYSDDLFTQSPIGSPEKLGEEFPTRPVTGGIPRGQQQTRLGSKNSLTLKEQEKALDLKERENFDLKLKVHFLTERLKQQSPETLDNIHQENLQLKVAYARLKIECKKNKKYVLDLVDALEELKRENDDLRAGVTQDGANRGGRDREKESELNDLVRDEREKRIQLEDDLQSERERNEDLDRQFRDLDTRSKAEIDELKDTVSTLESETDALASQLEQTQTVLEDTEDKLGKAQEDLELKEQQLEDEQARLAGLDGMDEEQLDRIKGRTEELEDMVQKLETQLDTHQATIATLEDEREDLLDQRDELTRQIEVLESGQRDLSADRANALDHLDSERNELRDKLAASTLELERKQLELDQKEKALQDAFEELDTNDRQWADEVKEGKALNDELREVLQEREKEAEQLRDALHDTENELSELQERLTELENLNEEIGEKLEEQLRRVELEKVEREAESVANNEEIQALGERIHELEDELEAKAAKEAELEAELNALDAALEEAQVVKDEVVGTLKEKLAETKADLDEIAELYDASQADLALKQTQVTDLSTLAADLEDRQVADEQARKKLLDERTELTKRVKEVEKENGLTLSLSKRELKDREAHWDRLFQEKEDSVRRLSNELDQVRDRLSHRETDLHTIQDNARLVGHTHDTDRFAMELEIERLKKDLVRVESDWERVKKELKKKELTLGMREDALADLNAKSRELENKLSSELQSRLNMADKLDTVQKSSRVAENEAAVLRERVNDLEHRLTSEHRSLTVSKNQTESQKQEHSQLLLVVYQHLNKILGTEDRGGPSANFAVFKDAILTRLRTLSHIQSHFEKKVRGCESVFNEKLISMKKQLDHKWKQLDHFESSVRKVELVKTQWRNRYAQKQGELESLQARYAELSSQLTASKEHTRTSSTNDAKTLETRISTLERRLAHAKNQISVYEEKLSSARNKMTLAESKWDARVREYENRLKAAEEKVKSEKQGGKERAAQLESQVRNLEKQIDNAKRRNERIQDVLPSAHIPTTSTASSGRMSGSGSYNSIGGNSPRRIGSPRRVL</sequence>
<accession>A0A0F7SV74</accession>
<feature type="coiled-coil region" evidence="3">
    <location>
        <begin position="721"/>
        <end position="907"/>
    </location>
</feature>
<dbReference type="EMBL" id="LN483166">
    <property type="protein sequence ID" value="CED84430.1"/>
    <property type="molecule type" value="Genomic_DNA"/>
</dbReference>
<proteinExistence type="predicted"/>
<comment type="subcellular location">
    <subcellularLocation>
        <location evidence="1">Cytoplasm</location>
    </subcellularLocation>
</comment>
<feature type="compositionally biased region" description="Basic and acidic residues" evidence="4">
    <location>
        <begin position="66"/>
        <end position="82"/>
    </location>
</feature>
<dbReference type="PANTHER" id="PTHR19327:SF0">
    <property type="entry name" value="GOLGIN SUBFAMILY A MEMBER 4"/>
    <property type="match status" value="1"/>
</dbReference>
<feature type="compositionally biased region" description="Low complexity" evidence="4">
    <location>
        <begin position="1180"/>
        <end position="1191"/>
    </location>
</feature>
<dbReference type="GO" id="GO:0005815">
    <property type="term" value="C:microtubule organizing center"/>
    <property type="evidence" value="ECO:0007669"/>
    <property type="project" value="InterPro"/>
</dbReference>
<evidence type="ECO:0000256" key="1">
    <source>
        <dbReference type="ARBA" id="ARBA00004496"/>
    </source>
</evidence>
<evidence type="ECO:0000256" key="3">
    <source>
        <dbReference type="SAM" id="Coils"/>
    </source>
</evidence>
<dbReference type="InterPro" id="IPR012943">
    <property type="entry name" value="Cnn_1N"/>
</dbReference>
<evidence type="ECO:0000256" key="2">
    <source>
        <dbReference type="ARBA" id="ARBA00022490"/>
    </source>
</evidence>
<feature type="compositionally biased region" description="Polar residues" evidence="4">
    <location>
        <begin position="191"/>
        <end position="202"/>
    </location>
</feature>
<keyword evidence="3" id="KW-0175">Coiled coil</keyword>
<feature type="region of interest" description="Disordered" evidence="4">
    <location>
        <begin position="1147"/>
        <end position="1202"/>
    </location>
</feature>
<dbReference type="PANTHER" id="PTHR19327">
    <property type="entry name" value="GOLGIN"/>
    <property type="match status" value="1"/>
</dbReference>
<evidence type="ECO:0000313" key="6">
    <source>
        <dbReference type="EMBL" id="CED84430.1"/>
    </source>
</evidence>
<feature type="compositionally biased region" description="Basic and acidic residues" evidence="4">
    <location>
        <begin position="35"/>
        <end position="53"/>
    </location>
</feature>
<feature type="region of interest" description="Disordered" evidence="4">
    <location>
        <begin position="287"/>
        <end position="312"/>
    </location>
</feature>
<dbReference type="GO" id="GO:0005737">
    <property type="term" value="C:cytoplasm"/>
    <property type="evidence" value="ECO:0007669"/>
    <property type="project" value="UniProtKB-SubCell"/>
</dbReference>
<dbReference type="SUPFAM" id="SSF57997">
    <property type="entry name" value="Tropomyosin"/>
    <property type="match status" value="1"/>
</dbReference>
<feature type="region of interest" description="Disordered" evidence="4">
    <location>
        <begin position="1"/>
        <end position="121"/>
    </location>
</feature>
<evidence type="ECO:0000259" key="5">
    <source>
        <dbReference type="Pfam" id="PF07989"/>
    </source>
</evidence>
<organism evidence="6">
    <name type="scientific">Phaffia rhodozyma</name>
    <name type="common">Yeast</name>
    <name type="synonym">Xanthophyllomyces dendrorhous</name>
    <dbReference type="NCBI Taxonomy" id="264483"/>
    <lineage>
        <taxon>Eukaryota</taxon>
        <taxon>Fungi</taxon>
        <taxon>Dikarya</taxon>
        <taxon>Basidiomycota</taxon>
        <taxon>Agaricomycotina</taxon>
        <taxon>Tremellomycetes</taxon>
        <taxon>Cystofilobasidiales</taxon>
        <taxon>Mrakiaceae</taxon>
        <taxon>Phaffia</taxon>
    </lineage>
</organism>
<feature type="compositionally biased region" description="Polar residues" evidence="4">
    <location>
        <begin position="108"/>
        <end position="120"/>
    </location>
</feature>
<feature type="compositionally biased region" description="Basic and acidic residues" evidence="4">
    <location>
        <begin position="1147"/>
        <end position="1159"/>
    </location>
</feature>
<evidence type="ECO:0000256" key="4">
    <source>
        <dbReference type="SAM" id="MobiDB-lite"/>
    </source>
</evidence>
<reference evidence="6" key="1">
    <citation type="submission" date="2014-08" db="EMBL/GenBank/DDBJ databases">
        <authorList>
            <person name="Sharma Rahul"/>
            <person name="Thines Marco"/>
        </authorList>
    </citation>
    <scope>NUCLEOTIDE SEQUENCE</scope>
</reference>
<feature type="compositionally biased region" description="Basic and acidic residues" evidence="4">
    <location>
        <begin position="298"/>
        <end position="312"/>
    </location>
</feature>
<feature type="compositionally biased region" description="Low complexity" evidence="4">
    <location>
        <begin position="135"/>
        <end position="145"/>
    </location>
</feature>
<feature type="compositionally biased region" description="Polar residues" evidence="4">
    <location>
        <begin position="1167"/>
        <end position="1178"/>
    </location>
</feature>
<feature type="domain" description="Centrosomin N-terminal motif 1" evidence="5">
    <location>
        <begin position="204"/>
        <end position="276"/>
    </location>
</feature>